<protein>
    <submittedName>
        <fullName evidence="1">Uncharacterized protein</fullName>
    </submittedName>
</protein>
<dbReference type="RefSeq" id="XP_013891479.1">
    <property type="nucleotide sequence ID" value="XM_014036025.1"/>
</dbReference>
<accession>A0A0D2LKK5</accession>
<dbReference type="PANTHER" id="PTHR33664:SF1">
    <property type="entry name" value="DYNEIN AXONEMAL ASSEMBLY FACTOR 9"/>
    <property type="match status" value="1"/>
</dbReference>
<dbReference type="Proteomes" id="UP000054498">
    <property type="component" value="Unassembled WGS sequence"/>
</dbReference>
<dbReference type="KEGG" id="mng:MNEG_15504"/>
<evidence type="ECO:0000313" key="1">
    <source>
        <dbReference type="EMBL" id="KIY92459.1"/>
    </source>
</evidence>
<reference evidence="1 2" key="1">
    <citation type="journal article" date="2013" name="BMC Genomics">
        <title>Reconstruction of the lipid metabolism for the microalga Monoraphidium neglectum from its genome sequence reveals characteristics suitable for biofuel production.</title>
        <authorList>
            <person name="Bogen C."/>
            <person name="Al-Dilaimi A."/>
            <person name="Albersmeier A."/>
            <person name="Wichmann J."/>
            <person name="Grundmann M."/>
            <person name="Rupp O."/>
            <person name="Lauersen K.J."/>
            <person name="Blifernez-Klassen O."/>
            <person name="Kalinowski J."/>
            <person name="Goesmann A."/>
            <person name="Mussgnug J.H."/>
            <person name="Kruse O."/>
        </authorList>
    </citation>
    <scope>NUCLEOTIDE SEQUENCE [LARGE SCALE GENOMIC DNA]</scope>
    <source>
        <strain evidence="1 2">SAG 48.87</strain>
    </source>
</reference>
<gene>
    <name evidence="1" type="ORF">MNEG_15504</name>
</gene>
<name>A0A0D2LKK5_9CHLO</name>
<dbReference type="InterPro" id="IPR040342">
    <property type="entry name" value="DNAAF9"/>
</dbReference>
<proteinExistence type="predicted"/>
<dbReference type="EMBL" id="KK105607">
    <property type="protein sequence ID" value="KIY92459.1"/>
    <property type="molecule type" value="Genomic_DNA"/>
</dbReference>
<dbReference type="AlphaFoldDB" id="A0A0D2LKK5"/>
<organism evidence="1 2">
    <name type="scientific">Monoraphidium neglectum</name>
    <dbReference type="NCBI Taxonomy" id="145388"/>
    <lineage>
        <taxon>Eukaryota</taxon>
        <taxon>Viridiplantae</taxon>
        <taxon>Chlorophyta</taxon>
        <taxon>core chlorophytes</taxon>
        <taxon>Chlorophyceae</taxon>
        <taxon>CS clade</taxon>
        <taxon>Sphaeropleales</taxon>
        <taxon>Selenastraceae</taxon>
        <taxon>Monoraphidium</taxon>
    </lineage>
</organism>
<keyword evidence="2" id="KW-1185">Reference proteome</keyword>
<sequence length="208" mass="21251">MPPRVLFGTRTSDPAALSDARPMRQHAREQGAAIAHATVEAADGGSCLRFARTLVFTHGAVASIPGVDPGAPPADGPDPIADGALLMRWYAAAADAAHAAMTHFATKPDATVSSARVAARNALISAAHAARLPLVVADVASQLKFALWAWDCEAAMPAQDEPCPHDGRPKTLRLGLGGIRGGGGAVLGSVVYADTFIEPIAAVPAALL</sequence>
<evidence type="ECO:0000313" key="2">
    <source>
        <dbReference type="Proteomes" id="UP000054498"/>
    </source>
</evidence>
<dbReference type="PANTHER" id="PTHR33664">
    <property type="entry name" value="RCG26366"/>
    <property type="match status" value="1"/>
</dbReference>
<dbReference type="OrthoDB" id="72033at2759"/>
<dbReference type="GeneID" id="25733172"/>